<evidence type="ECO:0000313" key="1">
    <source>
        <dbReference type="EMBL" id="RCW42461.1"/>
    </source>
</evidence>
<name>A0A368VL84_9BACL</name>
<dbReference type="EMBL" id="QPJD01000016">
    <property type="protein sequence ID" value="RCW42461.1"/>
    <property type="molecule type" value="Genomic_DNA"/>
</dbReference>
<evidence type="ECO:0000313" key="2">
    <source>
        <dbReference type="Proteomes" id="UP000252415"/>
    </source>
</evidence>
<keyword evidence="2" id="KW-1185">Reference proteome</keyword>
<dbReference type="Proteomes" id="UP000252415">
    <property type="component" value="Unassembled WGS sequence"/>
</dbReference>
<reference evidence="1 2" key="1">
    <citation type="submission" date="2018-07" db="EMBL/GenBank/DDBJ databases">
        <title>Genomic Encyclopedia of Type Strains, Phase III (KMG-III): the genomes of soil and plant-associated and newly described type strains.</title>
        <authorList>
            <person name="Whitman W."/>
        </authorList>
    </citation>
    <scope>NUCLEOTIDE SEQUENCE [LARGE SCALE GENOMIC DNA]</scope>
    <source>
        <strain evidence="1 2">CECT 7506</strain>
    </source>
</reference>
<gene>
    <name evidence="1" type="ORF">DFP97_11623</name>
</gene>
<proteinExistence type="predicted"/>
<comment type="caution">
    <text evidence="1">The sequence shown here is derived from an EMBL/GenBank/DDBJ whole genome shotgun (WGS) entry which is preliminary data.</text>
</comment>
<sequence>MLYAGLNNTYHEDPQQLHINTEKNCNYFMKSLWTIAQSIPAATAEFNPLFESSTTRVSSLVAPKRIRPVKYGSGCGLVRS</sequence>
<organism evidence="1 2">
    <name type="scientific">Paenibacillus prosopidis</name>
    <dbReference type="NCBI Taxonomy" id="630520"/>
    <lineage>
        <taxon>Bacteria</taxon>
        <taxon>Bacillati</taxon>
        <taxon>Bacillota</taxon>
        <taxon>Bacilli</taxon>
        <taxon>Bacillales</taxon>
        <taxon>Paenibacillaceae</taxon>
        <taxon>Paenibacillus</taxon>
    </lineage>
</organism>
<protein>
    <submittedName>
        <fullName evidence="1">Uncharacterized protein</fullName>
    </submittedName>
</protein>
<accession>A0A368VL84</accession>
<dbReference type="AlphaFoldDB" id="A0A368VL84"/>